<proteinExistence type="predicted"/>
<name>A0ABW2NRJ9_9BACL</name>
<dbReference type="EMBL" id="JBHTCP010000050">
    <property type="protein sequence ID" value="MFC7373187.1"/>
    <property type="molecule type" value="Genomic_DNA"/>
</dbReference>
<dbReference type="Proteomes" id="UP001596549">
    <property type="component" value="Unassembled WGS sequence"/>
</dbReference>
<accession>A0ABW2NRJ9</accession>
<protein>
    <submittedName>
        <fullName evidence="1">Uncharacterized protein</fullName>
    </submittedName>
</protein>
<dbReference type="RefSeq" id="WP_379750856.1">
    <property type="nucleotide sequence ID" value="NZ_JBHTCP010000050.1"/>
</dbReference>
<evidence type="ECO:0000313" key="2">
    <source>
        <dbReference type="Proteomes" id="UP001596549"/>
    </source>
</evidence>
<sequence>MNKTDSVKQELLYLMGSTHRNYWFVSLENSVQDVIRIAGGLETEWQGEFDLGNHPSC</sequence>
<evidence type="ECO:0000313" key="1">
    <source>
        <dbReference type="EMBL" id="MFC7373187.1"/>
    </source>
</evidence>
<organism evidence="1 2">
    <name type="scientific">Fictibacillus iocasae</name>
    <dbReference type="NCBI Taxonomy" id="2715437"/>
    <lineage>
        <taxon>Bacteria</taxon>
        <taxon>Bacillati</taxon>
        <taxon>Bacillota</taxon>
        <taxon>Bacilli</taxon>
        <taxon>Bacillales</taxon>
        <taxon>Fictibacillaceae</taxon>
        <taxon>Fictibacillus</taxon>
    </lineage>
</organism>
<comment type="caution">
    <text evidence="1">The sequence shown here is derived from an EMBL/GenBank/DDBJ whole genome shotgun (WGS) entry which is preliminary data.</text>
</comment>
<reference evidence="2" key="1">
    <citation type="journal article" date="2019" name="Int. J. Syst. Evol. Microbiol.">
        <title>The Global Catalogue of Microorganisms (GCM) 10K type strain sequencing project: providing services to taxonomists for standard genome sequencing and annotation.</title>
        <authorList>
            <consortium name="The Broad Institute Genomics Platform"/>
            <consortium name="The Broad Institute Genome Sequencing Center for Infectious Disease"/>
            <person name="Wu L."/>
            <person name="Ma J."/>
        </authorList>
    </citation>
    <scope>NUCLEOTIDE SEQUENCE [LARGE SCALE GENOMIC DNA]</scope>
    <source>
        <strain evidence="2">NBRC 106396</strain>
    </source>
</reference>
<keyword evidence="2" id="KW-1185">Reference proteome</keyword>
<gene>
    <name evidence="1" type="ORF">ACFQPF_16215</name>
</gene>